<dbReference type="SUPFAM" id="SSF50494">
    <property type="entry name" value="Trypsin-like serine proteases"/>
    <property type="match status" value="1"/>
</dbReference>
<dbReference type="InterPro" id="IPR009003">
    <property type="entry name" value="Peptidase_S1_PA"/>
</dbReference>
<evidence type="ECO:0008006" key="4">
    <source>
        <dbReference type="Google" id="ProtNLM"/>
    </source>
</evidence>
<dbReference type="InterPro" id="IPR043504">
    <property type="entry name" value="Peptidase_S1_PA_chymotrypsin"/>
</dbReference>
<reference evidence="2 3" key="1">
    <citation type="submission" date="2015-01" db="EMBL/GenBank/DDBJ databases">
        <title>Enhanced salinomycin production by adjusting the supply of polyketide extender units in Streptomyce albus DSM 41398.</title>
        <authorList>
            <person name="Lu C."/>
        </authorList>
    </citation>
    <scope>NUCLEOTIDE SEQUENCE [LARGE SCALE GENOMIC DNA]</scope>
    <source>
        <strain evidence="3">ATCC 21838 / DSM 41398 / FERM P-419 / JCM 4703 / NBRC 107858</strain>
    </source>
</reference>
<proteinExistence type="predicted"/>
<sequence>MKKPLVGALFAAVALVGAGAVPAASATAQDAAPAKQSKAKAVDFAGTVALSNCSGSLIRMPDSQPGDPALVMSNGHCLESGFPGPGEVVVDQPSSRTFTLLNADASDAATLKATKVAYGTMTDTDVSVYELDSTYQEIEDESGIKALELADQHPEQGKAITVVSGYWKKTYSCSVDGFVHELREGDWTWKDSVRYTPECQTIGGTSGSPVVDDASGKVVAVNNTGNEDGEECTDNNPCEVDENGNVTVHKGTNYAQETYNIPACFGEGNKLDLGAEGCTLPKPTRR</sequence>
<dbReference type="AlphaFoldDB" id="A0A0B5EWW7"/>
<protein>
    <recommendedName>
        <fullName evidence="4">Trypsin-like peptidase domain-containing protein</fullName>
    </recommendedName>
</protein>
<keyword evidence="3" id="KW-1185">Reference proteome</keyword>
<organism evidence="2 3">
    <name type="scientific">Streptomyces albus (strain ATCC 21838 / DSM 41398 / FERM P-419 / JCM 4703 / NBRC 107858)</name>
    <dbReference type="NCBI Taxonomy" id="1081613"/>
    <lineage>
        <taxon>Bacteria</taxon>
        <taxon>Bacillati</taxon>
        <taxon>Actinomycetota</taxon>
        <taxon>Actinomycetes</taxon>
        <taxon>Kitasatosporales</taxon>
        <taxon>Streptomycetaceae</taxon>
        <taxon>Streptomyces</taxon>
    </lineage>
</organism>
<keyword evidence="1" id="KW-0732">Signal</keyword>
<evidence type="ECO:0000313" key="3">
    <source>
        <dbReference type="Proteomes" id="UP000031523"/>
    </source>
</evidence>
<feature type="chain" id="PRO_5002116230" description="Trypsin-like peptidase domain-containing protein" evidence="1">
    <location>
        <begin position="24"/>
        <end position="286"/>
    </location>
</feature>
<dbReference type="Gene3D" id="2.40.10.10">
    <property type="entry name" value="Trypsin-like serine proteases"/>
    <property type="match status" value="2"/>
</dbReference>
<evidence type="ECO:0000256" key="1">
    <source>
        <dbReference type="SAM" id="SignalP"/>
    </source>
</evidence>
<name>A0A0B5EWW7_STRA4</name>
<gene>
    <name evidence="2" type="ORF">SLNWT_5913</name>
</gene>
<dbReference type="KEGG" id="sals:SLNWT_5913"/>
<dbReference type="EMBL" id="CP010519">
    <property type="protein sequence ID" value="AJE86289.1"/>
    <property type="molecule type" value="Genomic_DNA"/>
</dbReference>
<dbReference type="Proteomes" id="UP000031523">
    <property type="component" value="Chromosome"/>
</dbReference>
<feature type="signal peptide" evidence="1">
    <location>
        <begin position="1"/>
        <end position="23"/>
    </location>
</feature>
<accession>A0A0B5EWW7</accession>
<evidence type="ECO:0000313" key="2">
    <source>
        <dbReference type="EMBL" id="AJE86289.1"/>
    </source>
</evidence>
<dbReference type="Pfam" id="PF13365">
    <property type="entry name" value="Trypsin_2"/>
    <property type="match status" value="1"/>
</dbReference>